<dbReference type="AlphaFoldDB" id="A0A8J6EDD9"/>
<keyword evidence="1 2" id="KW-0732">Signal</keyword>
<sequence length="103" mass="11075">MIVIPLLALLLYTQPGESIHCFYCPDETLSSECIDTKNCTTMGSCKTTVLSPDVGFPFQGNEVVIRGCSISETCIPSDEGLGNSRVIFCCTTDLCNNRGINAS</sequence>
<dbReference type="InterPro" id="IPR051110">
    <property type="entry name" value="Ly-6/neurotoxin-like_GPI-ap"/>
</dbReference>
<reference evidence="4" key="1">
    <citation type="thesis" date="2020" institute="ProQuest LLC" country="789 East Eisenhower Parkway, Ann Arbor, MI, USA">
        <title>Comparative Genomics and Chromosome Evolution.</title>
        <authorList>
            <person name="Mudd A.B."/>
        </authorList>
    </citation>
    <scope>NUCLEOTIDE SEQUENCE</scope>
    <source>
        <strain evidence="4">HN-11 Male</strain>
        <tissue evidence="4">Kidney and liver</tissue>
    </source>
</reference>
<keyword evidence="5" id="KW-1185">Reference proteome</keyword>
<dbReference type="EMBL" id="WNTK01001654">
    <property type="protein sequence ID" value="KAG9467051.1"/>
    <property type="molecule type" value="Genomic_DNA"/>
</dbReference>
<evidence type="ECO:0000256" key="2">
    <source>
        <dbReference type="SAM" id="SignalP"/>
    </source>
</evidence>
<evidence type="ECO:0000313" key="5">
    <source>
        <dbReference type="Proteomes" id="UP000770717"/>
    </source>
</evidence>
<feature type="chain" id="PRO_5035293429" description="Snake toxin/toxin-like domain-containing protein" evidence="2">
    <location>
        <begin position="19"/>
        <end position="103"/>
    </location>
</feature>
<feature type="non-terminal residue" evidence="4">
    <location>
        <position position="1"/>
    </location>
</feature>
<dbReference type="PANTHER" id="PTHR16983:SF10">
    <property type="entry name" value="PROTEIN QUIVER"/>
    <property type="match status" value="1"/>
</dbReference>
<dbReference type="OrthoDB" id="9900838at2759"/>
<gene>
    <name evidence="4" type="ORF">GDO78_015712</name>
</gene>
<comment type="caution">
    <text evidence="4">The sequence shown here is derived from an EMBL/GenBank/DDBJ whole genome shotgun (WGS) entry which is preliminary data.</text>
</comment>
<feature type="domain" description="Snake toxin/toxin-like" evidence="3">
    <location>
        <begin position="20"/>
        <end position="96"/>
    </location>
</feature>
<dbReference type="InterPro" id="IPR035076">
    <property type="entry name" value="Toxin/TOLIP"/>
</dbReference>
<evidence type="ECO:0000256" key="1">
    <source>
        <dbReference type="ARBA" id="ARBA00022729"/>
    </source>
</evidence>
<feature type="signal peptide" evidence="2">
    <location>
        <begin position="1"/>
        <end position="18"/>
    </location>
</feature>
<evidence type="ECO:0000259" key="3">
    <source>
        <dbReference type="Pfam" id="PF00087"/>
    </source>
</evidence>
<dbReference type="Proteomes" id="UP000770717">
    <property type="component" value="Unassembled WGS sequence"/>
</dbReference>
<evidence type="ECO:0000313" key="4">
    <source>
        <dbReference type="EMBL" id="KAG9467051.1"/>
    </source>
</evidence>
<protein>
    <recommendedName>
        <fullName evidence="3">Snake toxin/toxin-like domain-containing protein</fullName>
    </recommendedName>
</protein>
<dbReference type="GO" id="GO:0005886">
    <property type="term" value="C:plasma membrane"/>
    <property type="evidence" value="ECO:0007669"/>
    <property type="project" value="TreeGrafter"/>
</dbReference>
<proteinExistence type="predicted"/>
<dbReference type="Gene3D" id="2.10.60.10">
    <property type="entry name" value="CD59"/>
    <property type="match status" value="1"/>
</dbReference>
<accession>A0A8J6EDD9</accession>
<dbReference type="PANTHER" id="PTHR16983">
    <property type="entry name" value="UPAR/LY6 DOMAIN-CONTAINING PROTEIN"/>
    <property type="match status" value="1"/>
</dbReference>
<dbReference type="FunFam" id="2.10.60.10:FF:000003">
    <property type="entry name" value="lymphocyte antigen 6E isoform X1"/>
    <property type="match status" value="1"/>
</dbReference>
<dbReference type="Pfam" id="PF00087">
    <property type="entry name" value="Toxin_TOLIP"/>
    <property type="match status" value="1"/>
</dbReference>
<organism evidence="4 5">
    <name type="scientific">Eleutherodactylus coqui</name>
    <name type="common">Puerto Rican coqui</name>
    <dbReference type="NCBI Taxonomy" id="57060"/>
    <lineage>
        <taxon>Eukaryota</taxon>
        <taxon>Metazoa</taxon>
        <taxon>Chordata</taxon>
        <taxon>Craniata</taxon>
        <taxon>Vertebrata</taxon>
        <taxon>Euteleostomi</taxon>
        <taxon>Amphibia</taxon>
        <taxon>Batrachia</taxon>
        <taxon>Anura</taxon>
        <taxon>Neobatrachia</taxon>
        <taxon>Hyloidea</taxon>
        <taxon>Eleutherodactylidae</taxon>
        <taxon>Eleutherodactylinae</taxon>
        <taxon>Eleutherodactylus</taxon>
        <taxon>Eleutherodactylus</taxon>
    </lineage>
</organism>
<dbReference type="InterPro" id="IPR045860">
    <property type="entry name" value="Snake_toxin-like_sf"/>
</dbReference>
<dbReference type="SUPFAM" id="SSF57302">
    <property type="entry name" value="Snake toxin-like"/>
    <property type="match status" value="1"/>
</dbReference>
<name>A0A8J6EDD9_ELECQ</name>